<dbReference type="GO" id="GO:0098797">
    <property type="term" value="C:plasma membrane protein complex"/>
    <property type="evidence" value="ECO:0007669"/>
    <property type="project" value="TreeGrafter"/>
</dbReference>
<dbReference type="GO" id="GO:0055085">
    <property type="term" value="P:transmembrane transport"/>
    <property type="evidence" value="ECO:0007669"/>
    <property type="project" value="InterPro"/>
</dbReference>
<dbReference type="GO" id="GO:0031992">
    <property type="term" value="F:energy transducer activity"/>
    <property type="evidence" value="ECO:0007669"/>
    <property type="project" value="TreeGrafter"/>
</dbReference>
<sequence length="282" mass="32664">MNKRIKLNSDKWCDMIFANRNKSYGAYKFRQSTSNDHIRAFIVAVFFLVFLTWLIKALEPKPLIDWEIIDGGCGIIEYMSSPYPEPPTDNLFTYPTIPDPPLDVVCDSCITKQSGPRDYCAIFDEHTNPDTIIKDSISVENIKLKNTSFFKEEDLEPILYEELKSHIDGYEDEDWHNRHTHPVEAMPAFPGGEIEFRKFLSKNIRYPGMSLEDNIDGRVIVQFTIDKTGRVINPLIILSLDKYCDKEVLRVINKMPKWIPAKARGNTINTNFVLPVIFKMYK</sequence>
<evidence type="ECO:0000259" key="11">
    <source>
        <dbReference type="PROSITE" id="PS52015"/>
    </source>
</evidence>
<dbReference type="RefSeq" id="WP_062180230.1">
    <property type="nucleotide sequence ID" value="NZ_BBXL01000009.1"/>
</dbReference>
<evidence type="ECO:0000313" key="13">
    <source>
        <dbReference type="Proteomes" id="UP000184480"/>
    </source>
</evidence>
<dbReference type="InterPro" id="IPR051045">
    <property type="entry name" value="TonB-dependent_transducer"/>
</dbReference>
<dbReference type="OrthoDB" id="9814002at2"/>
<dbReference type="SUPFAM" id="SSF74653">
    <property type="entry name" value="TolA/TonB C-terminal domain"/>
    <property type="match status" value="1"/>
</dbReference>
<keyword evidence="3" id="KW-0813">Transport</keyword>
<evidence type="ECO:0000256" key="9">
    <source>
        <dbReference type="ARBA" id="ARBA00023136"/>
    </source>
</evidence>
<dbReference type="InterPro" id="IPR006260">
    <property type="entry name" value="TonB/TolA_C"/>
</dbReference>
<dbReference type="NCBIfam" id="TIGR01352">
    <property type="entry name" value="tonB_Cterm"/>
    <property type="match status" value="1"/>
</dbReference>
<dbReference type="STRING" id="1346286.SAMN05444362_106106"/>
<keyword evidence="5" id="KW-0997">Cell inner membrane</keyword>
<evidence type="ECO:0000256" key="1">
    <source>
        <dbReference type="ARBA" id="ARBA00004383"/>
    </source>
</evidence>
<feature type="transmembrane region" description="Helical" evidence="10">
    <location>
        <begin position="38"/>
        <end position="55"/>
    </location>
</feature>
<evidence type="ECO:0000256" key="7">
    <source>
        <dbReference type="ARBA" id="ARBA00022927"/>
    </source>
</evidence>
<evidence type="ECO:0000256" key="8">
    <source>
        <dbReference type="ARBA" id="ARBA00022989"/>
    </source>
</evidence>
<evidence type="ECO:0000313" key="12">
    <source>
        <dbReference type="EMBL" id="SHF43126.1"/>
    </source>
</evidence>
<keyword evidence="13" id="KW-1185">Reference proteome</keyword>
<dbReference type="EMBL" id="FQUC01000006">
    <property type="protein sequence ID" value="SHF43126.1"/>
    <property type="molecule type" value="Genomic_DNA"/>
</dbReference>
<keyword evidence="9 10" id="KW-0472">Membrane</keyword>
<dbReference type="Proteomes" id="UP000184480">
    <property type="component" value="Unassembled WGS sequence"/>
</dbReference>
<dbReference type="GO" id="GO:0015031">
    <property type="term" value="P:protein transport"/>
    <property type="evidence" value="ECO:0007669"/>
    <property type="project" value="UniProtKB-KW"/>
</dbReference>
<dbReference type="PANTHER" id="PTHR33446:SF2">
    <property type="entry name" value="PROTEIN TONB"/>
    <property type="match status" value="1"/>
</dbReference>
<evidence type="ECO:0000256" key="6">
    <source>
        <dbReference type="ARBA" id="ARBA00022692"/>
    </source>
</evidence>
<dbReference type="PROSITE" id="PS52015">
    <property type="entry name" value="TONB_CTD"/>
    <property type="match status" value="1"/>
</dbReference>
<protein>
    <submittedName>
        <fullName evidence="12">TonB family C-terminal domain-containing protein</fullName>
    </submittedName>
</protein>
<evidence type="ECO:0000256" key="2">
    <source>
        <dbReference type="ARBA" id="ARBA00006555"/>
    </source>
</evidence>
<evidence type="ECO:0000256" key="10">
    <source>
        <dbReference type="SAM" id="Phobius"/>
    </source>
</evidence>
<keyword evidence="8 10" id="KW-1133">Transmembrane helix</keyword>
<dbReference type="Gene3D" id="3.30.1150.10">
    <property type="match status" value="1"/>
</dbReference>
<dbReference type="AlphaFoldDB" id="A0A1M5BL11"/>
<accession>A0A1M5BL11</accession>
<proteinExistence type="inferred from homology"/>
<keyword evidence="4" id="KW-1003">Cell membrane</keyword>
<evidence type="ECO:0000256" key="3">
    <source>
        <dbReference type="ARBA" id="ARBA00022448"/>
    </source>
</evidence>
<keyword evidence="7" id="KW-0653">Protein transport</keyword>
<gene>
    <name evidence="12" type="ORF">SAMN05444362_106106</name>
</gene>
<dbReference type="Pfam" id="PF03544">
    <property type="entry name" value="TonB_C"/>
    <property type="match status" value="1"/>
</dbReference>
<comment type="similarity">
    <text evidence="2">Belongs to the TonB family.</text>
</comment>
<name>A0A1M5BL11_9BACT</name>
<keyword evidence="6 10" id="KW-0812">Transmembrane</keyword>
<reference evidence="13" key="1">
    <citation type="submission" date="2016-11" db="EMBL/GenBank/DDBJ databases">
        <authorList>
            <person name="Varghese N."/>
            <person name="Submissions S."/>
        </authorList>
    </citation>
    <scope>NUCLEOTIDE SEQUENCE [LARGE SCALE GENOMIC DNA]</scope>
    <source>
        <strain evidence="13">DSM 27370</strain>
    </source>
</reference>
<dbReference type="PANTHER" id="PTHR33446">
    <property type="entry name" value="PROTEIN TONB-RELATED"/>
    <property type="match status" value="1"/>
</dbReference>
<organism evidence="12 13">
    <name type="scientific">Dysgonomonas macrotermitis</name>
    <dbReference type="NCBI Taxonomy" id="1346286"/>
    <lineage>
        <taxon>Bacteria</taxon>
        <taxon>Pseudomonadati</taxon>
        <taxon>Bacteroidota</taxon>
        <taxon>Bacteroidia</taxon>
        <taxon>Bacteroidales</taxon>
        <taxon>Dysgonomonadaceae</taxon>
        <taxon>Dysgonomonas</taxon>
    </lineage>
</organism>
<evidence type="ECO:0000256" key="4">
    <source>
        <dbReference type="ARBA" id="ARBA00022475"/>
    </source>
</evidence>
<feature type="domain" description="TonB C-terminal" evidence="11">
    <location>
        <begin position="191"/>
        <end position="282"/>
    </location>
</feature>
<dbReference type="InterPro" id="IPR037682">
    <property type="entry name" value="TonB_C"/>
</dbReference>
<evidence type="ECO:0000256" key="5">
    <source>
        <dbReference type="ARBA" id="ARBA00022519"/>
    </source>
</evidence>
<comment type="subcellular location">
    <subcellularLocation>
        <location evidence="1">Cell inner membrane</location>
        <topology evidence="1">Single-pass membrane protein</topology>
        <orientation evidence="1">Periplasmic side</orientation>
    </subcellularLocation>
</comment>